<accession>A0A6C0JSJ4</accession>
<feature type="transmembrane region" description="Helical" evidence="1">
    <location>
        <begin position="132"/>
        <end position="153"/>
    </location>
</feature>
<protein>
    <submittedName>
        <fullName evidence="2">Uncharacterized protein</fullName>
    </submittedName>
</protein>
<dbReference type="AlphaFoldDB" id="A0A6C0JSJ4"/>
<organism evidence="2">
    <name type="scientific">viral metagenome</name>
    <dbReference type="NCBI Taxonomy" id="1070528"/>
    <lineage>
        <taxon>unclassified sequences</taxon>
        <taxon>metagenomes</taxon>
        <taxon>organismal metagenomes</taxon>
    </lineage>
</organism>
<keyword evidence="1" id="KW-0812">Transmembrane</keyword>
<evidence type="ECO:0000313" key="2">
    <source>
        <dbReference type="EMBL" id="QHU07786.1"/>
    </source>
</evidence>
<keyword evidence="1" id="KW-1133">Transmembrane helix</keyword>
<keyword evidence="1" id="KW-0472">Membrane</keyword>
<feature type="transmembrane region" description="Helical" evidence="1">
    <location>
        <begin position="103"/>
        <end position="120"/>
    </location>
</feature>
<dbReference type="EMBL" id="MN740687">
    <property type="protein sequence ID" value="QHU07786.1"/>
    <property type="molecule type" value="Genomic_DNA"/>
</dbReference>
<name>A0A6C0JSJ4_9ZZZZ</name>
<evidence type="ECO:0000256" key="1">
    <source>
        <dbReference type="SAM" id="Phobius"/>
    </source>
</evidence>
<reference evidence="2" key="1">
    <citation type="journal article" date="2020" name="Nature">
        <title>Giant virus diversity and host interactions through global metagenomics.</title>
        <authorList>
            <person name="Schulz F."/>
            <person name="Roux S."/>
            <person name="Paez-Espino D."/>
            <person name="Jungbluth S."/>
            <person name="Walsh D.A."/>
            <person name="Denef V.J."/>
            <person name="McMahon K.D."/>
            <person name="Konstantinidis K.T."/>
            <person name="Eloe-Fadrosh E.A."/>
            <person name="Kyrpides N.C."/>
            <person name="Woyke T."/>
        </authorList>
    </citation>
    <scope>NUCLEOTIDE SEQUENCE</scope>
    <source>
        <strain evidence="2">GVMAG-S-1041349-163</strain>
    </source>
</reference>
<proteinExistence type="predicted"/>
<sequence length="154" mass="18037">MYSLHNNSFRNSYERDLYSPKYSSMDTWGMSSPSHLYGPLKNDEMVAPFHGIQHFTPQLTIDKNYELLTMQSGNGSNSFDDEIYAKISSNDEHFAIYADYGKYKYLIILVLFLFIFYIFDKSFGKKVEGLSLWTKSSIIMIFTFLILYLMFLVN</sequence>